<dbReference type="GO" id="GO:0016151">
    <property type="term" value="F:nickel cation binding"/>
    <property type="evidence" value="ECO:0007669"/>
    <property type="project" value="UniProtKB-UniRule"/>
</dbReference>
<dbReference type="Pfam" id="PF01969">
    <property type="entry name" value="Ni_insertion"/>
    <property type="match status" value="1"/>
</dbReference>
<dbReference type="PANTHER" id="PTHR36566">
    <property type="entry name" value="NICKEL INSERTION PROTEIN-RELATED"/>
    <property type="match status" value="1"/>
</dbReference>
<evidence type="ECO:0000313" key="3">
    <source>
        <dbReference type="EMBL" id="BCG48777.1"/>
    </source>
</evidence>
<dbReference type="RefSeq" id="WP_185243416.1">
    <property type="nucleotide sequence ID" value="NZ_AP023213.1"/>
</dbReference>
<organism evidence="3 4">
    <name type="scientific">Citrifermentans bremense</name>
    <dbReference type="NCBI Taxonomy" id="60035"/>
    <lineage>
        <taxon>Bacteria</taxon>
        <taxon>Pseudomonadati</taxon>
        <taxon>Thermodesulfobacteriota</taxon>
        <taxon>Desulfuromonadia</taxon>
        <taxon>Geobacterales</taxon>
        <taxon>Geobacteraceae</taxon>
        <taxon>Citrifermentans</taxon>
    </lineage>
</organism>
<dbReference type="Gene3D" id="3.10.20.300">
    <property type="entry name" value="mk0293 like domain"/>
    <property type="match status" value="1"/>
</dbReference>
<gene>
    <name evidence="3" type="ORF">GEOBRER4_n3672</name>
</gene>
<dbReference type="EMBL" id="AP023213">
    <property type="protein sequence ID" value="BCG48777.1"/>
    <property type="molecule type" value="Genomic_DNA"/>
</dbReference>
<dbReference type="HAMAP" id="MF_01074">
    <property type="entry name" value="LarC"/>
    <property type="match status" value="1"/>
</dbReference>
<dbReference type="Proteomes" id="UP000515472">
    <property type="component" value="Chromosome"/>
</dbReference>
<dbReference type="KEGG" id="gbn:GEOBRER4_35270"/>
<dbReference type="GO" id="GO:0016829">
    <property type="term" value="F:lyase activity"/>
    <property type="evidence" value="ECO:0007669"/>
    <property type="project" value="UniProtKB-UniRule"/>
</dbReference>
<keyword evidence="1 2" id="KW-0533">Nickel</keyword>
<protein>
    <recommendedName>
        <fullName evidence="2">Putative nickel insertion protein</fullName>
    </recommendedName>
</protein>
<keyword evidence="4" id="KW-1185">Reference proteome</keyword>
<keyword evidence="2" id="KW-0456">Lyase</keyword>
<dbReference type="AlphaFoldDB" id="A0A6S6M2Z3"/>
<comment type="similarity">
    <text evidence="2">Belongs to the LarC family.</text>
</comment>
<evidence type="ECO:0000256" key="2">
    <source>
        <dbReference type="HAMAP-Rule" id="MF_01074"/>
    </source>
</evidence>
<dbReference type="Gene3D" id="3.30.70.1380">
    <property type="entry name" value="Transcriptional regulatory protein pf0864 domain like"/>
    <property type="match status" value="1"/>
</dbReference>
<accession>A0A6S6M2Z3</accession>
<reference evidence="3 4" key="1">
    <citation type="submission" date="2020-06" db="EMBL/GenBank/DDBJ databases">
        <title>Interaction of electrochemicaly active bacteria, Geobacter bremensis R4 on different carbon anode.</title>
        <authorList>
            <person name="Meng L."/>
            <person name="Yoshida N."/>
        </authorList>
    </citation>
    <scope>NUCLEOTIDE SEQUENCE [LARGE SCALE GENOMIC DNA]</scope>
    <source>
        <strain evidence="3 4">R4</strain>
    </source>
</reference>
<name>A0A6S6M2Z3_9BACT</name>
<evidence type="ECO:0000256" key="1">
    <source>
        <dbReference type="ARBA" id="ARBA00022596"/>
    </source>
</evidence>
<evidence type="ECO:0000313" key="4">
    <source>
        <dbReference type="Proteomes" id="UP000515472"/>
    </source>
</evidence>
<sequence>MKVAYFDCFAGIAGDMTVAALIELGLPLEVLRKELAGLPLSGYTLESLKVERHGVTGTSFKVTLTEADQPHRHYSGIAKMIDESALAPRVKELAQRIFRRLAQAEAAVHGVPLERVHFHEVGAVDSIVDIVGTAIGLDYLGVEAIYASGLPYGRGFVQTAHGRLPVPAPATAKLMEGIPLTADIGEGERVTPTGAAIVAALAEGFGPPPALTPLATGYGAGEKDFPELPNLLRVILGEKQGEKGCQEVLVLETHIDDMNPEIFGFLMEKLLEAGALDVAFSPLQMKKNRPATRLTVIADPDDLKKLSAIVLSESTAIGLRYYPASRVTSARRLETRSTTLGEVAVKVLETGRVTPEYDSCRKIALDKGIPLIEVYRTVERECGKA</sequence>
<proteinExistence type="inferred from homology"/>
<dbReference type="NCBIfam" id="TIGR00299">
    <property type="entry name" value="nickel pincer cofactor biosynthesis protein LarC"/>
    <property type="match status" value="1"/>
</dbReference>
<dbReference type="PANTHER" id="PTHR36566:SF1">
    <property type="entry name" value="PYRIDINIUM-3,5-BISTHIOCARBOXYLIC ACID MONONUCLEOTIDE NICKEL INSERTION PROTEIN"/>
    <property type="match status" value="1"/>
</dbReference>
<dbReference type="InterPro" id="IPR002822">
    <property type="entry name" value="Ni_insertion"/>
</dbReference>